<dbReference type="Pfam" id="PF00195">
    <property type="entry name" value="Chal_sti_synt_N"/>
    <property type="match status" value="1"/>
</dbReference>
<evidence type="ECO:0000313" key="6">
    <source>
        <dbReference type="EMBL" id="AQS48608.1"/>
    </source>
</evidence>
<dbReference type="RefSeq" id="WP_075777039.1">
    <property type="nucleotide sequence ID" value="NZ_CP019437.1"/>
</dbReference>
<dbReference type="InterPro" id="IPR016039">
    <property type="entry name" value="Thiolase-like"/>
</dbReference>
<dbReference type="InterPro" id="IPR011141">
    <property type="entry name" value="Polyketide_synthase_type-III"/>
</dbReference>
<evidence type="ECO:0000256" key="1">
    <source>
        <dbReference type="ARBA" id="ARBA00005531"/>
    </source>
</evidence>
<evidence type="ECO:0000259" key="5">
    <source>
        <dbReference type="Pfam" id="PF02797"/>
    </source>
</evidence>
<proteinExistence type="inferred from homology"/>
<name>A0ABM6IID0_9RHOB</name>
<gene>
    <name evidence="6" type="ORF">BMG03_12990</name>
</gene>
<evidence type="ECO:0000313" key="7">
    <source>
        <dbReference type="Proteomes" id="UP000185622"/>
    </source>
</evidence>
<keyword evidence="7" id="KW-1185">Reference proteome</keyword>
<dbReference type="SUPFAM" id="SSF53901">
    <property type="entry name" value="Thiolase-like"/>
    <property type="match status" value="2"/>
</dbReference>
<feature type="domain" description="Chalcone/stilbene synthase C-terminal" evidence="5">
    <location>
        <begin position="215"/>
        <end position="330"/>
    </location>
</feature>
<keyword evidence="3" id="KW-0012">Acyltransferase</keyword>
<dbReference type="InterPro" id="IPR001099">
    <property type="entry name" value="Chalcone/stilbene_synt_N"/>
</dbReference>
<dbReference type="Gene3D" id="3.40.47.10">
    <property type="match status" value="2"/>
</dbReference>
<sequence>MSVYLHGLSTALPPHCLAQSEVRERAEIIFGETYPQFERLSKTFDTAGIDRRYSVVPIDWFSEAHGWADRNAAFMEGAKALFIDAAQAALDAAGWQGSEVDCVVTVCSTGLATPSLEAQVLGEMGFRDDIMRVPIFGLGCAGGVSGLSTAQSIAAGRPGAKVLLVVVETCSLSFRADRMQKADIVAAVLFADGAAAACISTEAPGAGQVISLGQGHQKTWPDTLDIMGWDVDEIGFGVIFDRSIPGFVNSEFATAAEGALRAANLDHADIDRYVCHPGGAKVVEAIEAALHLEQGVLDAERNVLREAGNMSAPTMLFVMRAVLDAGKTGQMMGCALGPGFTASFLPFHVGPPQIEAEAA</sequence>
<keyword evidence="2" id="KW-0808">Transferase</keyword>
<dbReference type="PANTHER" id="PTHR11877">
    <property type="entry name" value="HYDROXYMETHYLGLUTARYL-COA SYNTHASE"/>
    <property type="match status" value="1"/>
</dbReference>
<feature type="domain" description="Chalcone/stilbene synthase N-terminal" evidence="4">
    <location>
        <begin position="7"/>
        <end position="201"/>
    </location>
</feature>
<dbReference type="Pfam" id="PF02797">
    <property type="entry name" value="Chal_sti_synt_C"/>
    <property type="match status" value="1"/>
</dbReference>
<dbReference type="InterPro" id="IPR012328">
    <property type="entry name" value="Chalcone/stilbene_synt_C"/>
</dbReference>
<comment type="similarity">
    <text evidence="1">Belongs to the thiolase-like superfamily. Chalcone/stilbene synthases family.</text>
</comment>
<dbReference type="Proteomes" id="UP000185622">
    <property type="component" value="Chromosome"/>
</dbReference>
<evidence type="ECO:0000259" key="4">
    <source>
        <dbReference type="Pfam" id="PF00195"/>
    </source>
</evidence>
<organism evidence="6 7">
    <name type="scientific">Thioclava nitratireducens</name>
    <dbReference type="NCBI Taxonomy" id="1915078"/>
    <lineage>
        <taxon>Bacteria</taxon>
        <taxon>Pseudomonadati</taxon>
        <taxon>Pseudomonadota</taxon>
        <taxon>Alphaproteobacteria</taxon>
        <taxon>Rhodobacterales</taxon>
        <taxon>Paracoccaceae</taxon>
        <taxon>Thioclava</taxon>
    </lineage>
</organism>
<dbReference type="PIRSF" id="PIRSF000451">
    <property type="entry name" value="PKS_III"/>
    <property type="match status" value="1"/>
</dbReference>
<evidence type="ECO:0000256" key="2">
    <source>
        <dbReference type="ARBA" id="ARBA00022679"/>
    </source>
</evidence>
<dbReference type="EMBL" id="CP019437">
    <property type="protein sequence ID" value="AQS48608.1"/>
    <property type="molecule type" value="Genomic_DNA"/>
</dbReference>
<dbReference type="CDD" id="cd00831">
    <property type="entry name" value="CHS_like"/>
    <property type="match status" value="1"/>
</dbReference>
<evidence type="ECO:0000256" key="3">
    <source>
        <dbReference type="ARBA" id="ARBA00023315"/>
    </source>
</evidence>
<reference evidence="6 7" key="1">
    <citation type="submission" date="2017-01" db="EMBL/GenBank/DDBJ databases">
        <title>The complete genome sequence of a sulfur-oxidizing marine bacterium Thioclava sp. 25B10_4T.</title>
        <authorList>
            <person name="Liu Y."/>
            <person name="Lai Q."/>
            <person name="Shao Z."/>
        </authorList>
    </citation>
    <scope>NUCLEOTIDE SEQUENCE [LARGE SCALE GENOMIC DNA]</scope>
    <source>
        <strain evidence="6 7">25B10_4</strain>
    </source>
</reference>
<accession>A0ABM6IID0</accession>
<dbReference type="PANTHER" id="PTHR11877:SF99">
    <property type="entry name" value="1,3,6,8-TETRAHYDROXYNAPHTHALENE SYNTHASE"/>
    <property type="match status" value="1"/>
</dbReference>
<protein>
    <submittedName>
        <fullName evidence="6">Type III polyketide synthase</fullName>
    </submittedName>
</protein>